<dbReference type="PANTHER" id="PTHR44099:SF4">
    <property type="entry name" value="RABCONNECTIN-3B, ISOFORM A"/>
    <property type="match status" value="1"/>
</dbReference>
<dbReference type="SMART" id="SM00320">
    <property type="entry name" value="WD40"/>
    <property type="match status" value="3"/>
</dbReference>
<dbReference type="Proteomes" id="UP000077266">
    <property type="component" value="Unassembled WGS sequence"/>
</dbReference>
<proteinExistence type="predicted"/>
<feature type="compositionally biased region" description="Low complexity" evidence="1">
    <location>
        <begin position="68"/>
        <end position="80"/>
    </location>
</feature>
<dbReference type="PANTHER" id="PTHR44099">
    <property type="entry name" value="RABCONNECTIN-3B, ISOFORM A"/>
    <property type="match status" value="1"/>
</dbReference>
<name>A0A165HVV3_EXIGL</name>
<dbReference type="GO" id="GO:0005737">
    <property type="term" value="C:cytoplasm"/>
    <property type="evidence" value="ECO:0007669"/>
    <property type="project" value="TreeGrafter"/>
</dbReference>
<evidence type="ECO:0000313" key="3">
    <source>
        <dbReference type="Proteomes" id="UP000077266"/>
    </source>
</evidence>
<feature type="compositionally biased region" description="Low complexity" evidence="1">
    <location>
        <begin position="160"/>
        <end position="175"/>
    </location>
</feature>
<dbReference type="STRING" id="1314781.A0A165HVV3"/>
<feature type="region of interest" description="Disordered" evidence="1">
    <location>
        <begin position="65"/>
        <end position="95"/>
    </location>
</feature>
<accession>A0A165HVV3</accession>
<dbReference type="SUPFAM" id="SSF48371">
    <property type="entry name" value="ARM repeat"/>
    <property type="match status" value="1"/>
</dbReference>
<dbReference type="EMBL" id="KV426006">
    <property type="protein sequence ID" value="KZV92531.1"/>
    <property type="molecule type" value="Genomic_DNA"/>
</dbReference>
<feature type="region of interest" description="Disordered" evidence="1">
    <location>
        <begin position="146"/>
        <end position="192"/>
    </location>
</feature>
<evidence type="ECO:0000313" key="2">
    <source>
        <dbReference type="EMBL" id="KZV92531.1"/>
    </source>
</evidence>
<dbReference type="OrthoDB" id="338622at2759"/>
<protein>
    <submittedName>
        <fullName evidence="2">Uncharacterized protein</fullName>
    </submittedName>
</protein>
<dbReference type="SUPFAM" id="SSF50998">
    <property type="entry name" value="Quinoprotein alcohol dehydrogenase-like"/>
    <property type="match status" value="1"/>
</dbReference>
<reference evidence="2 3" key="1">
    <citation type="journal article" date="2016" name="Mol. Biol. Evol.">
        <title>Comparative Genomics of Early-Diverging Mushroom-Forming Fungi Provides Insights into the Origins of Lignocellulose Decay Capabilities.</title>
        <authorList>
            <person name="Nagy L.G."/>
            <person name="Riley R."/>
            <person name="Tritt A."/>
            <person name="Adam C."/>
            <person name="Daum C."/>
            <person name="Floudas D."/>
            <person name="Sun H."/>
            <person name="Yadav J.S."/>
            <person name="Pangilinan J."/>
            <person name="Larsson K.H."/>
            <person name="Matsuura K."/>
            <person name="Barry K."/>
            <person name="Labutti K."/>
            <person name="Kuo R."/>
            <person name="Ohm R.A."/>
            <person name="Bhattacharya S.S."/>
            <person name="Shirouzu T."/>
            <person name="Yoshinaga Y."/>
            <person name="Martin F.M."/>
            <person name="Grigoriev I.V."/>
            <person name="Hibbett D.S."/>
        </authorList>
    </citation>
    <scope>NUCLEOTIDE SEQUENCE [LARGE SCALE GENOMIC DNA]</scope>
    <source>
        <strain evidence="2 3">HHB12029</strain>
    </source>
</reference>
<dbReference type="InterPro" id="IPR016024">
    <property type="entry name" value="ARM-type_fold"/>
</dbReference>
<organism evidence="2 3">
    <name type="scientific">Exidia glandulosa HHB12029</name>
    <dbReference type="NCBI Taxonomy" id="1314781"/>
    <lineage>
        <taxon>Eukaryota</taxon>
        <taxon>Fungi</taxon>
        <taxon>Dikarya</taxon>
        <taxon>Basidiomycota</taxon>
        <taxon>Agaricomycotina</taxon>
        <taxon>Agaricomycetes</taxon>
        <taxon>Auriculariales</taxon>
        <taxon>Exidiaceae</taxon>
        <taxon>Exidia</taxon>
    </lineage>
</organism>
<feature type="region of interest" description="Disordered" evidence="1">
    <location>
        <begin position="555"/>
        <end position="582"/>
    </location>
</feature>
<dbReference type="Gene3D" id="2.130.10.10">
    <property type="entry name" value="YVTN repeat-like/Quinoprotein amine dehydrogenase"/>
    <property type="match status" value="2"/>
</dbReference>
<sequence length="1335" mass="144472">MVPTPLTIPITFTQSGDAISTFDQQCSEATFTCITAWHSSDASGAALGCADGSFFLLRPTEPGTSHISLSNSPAPASPALLPLPSPPLTDSSPRSSRLLNPFSVPGRATAAVSVSKEQVEAPKNYVDFDPEQEKLAALIQKPATGAVASLRRQADTDEGTSSTRASSRVQSRAQSPALVRPGVPLHTAPPSTSPFPSLAPCARVFPPRIGAAHSITALHALDDAVTLVTLQESGDLAIYDIRDGFCTAGISLVSAPQLAPPPNAQAAIDGTWMWYRLHILPATDNTLILASATESWTLGSSDPNVADTPTTRCRIALARRSAHHELEKIGEWMLDATPASVNAFIDATGTPTLSFLDSKSQLVSQTIHIVPHPRSEATEATPAPTTTTVGPITLNVNINIPNPFKPRNGASADAPHVEKPKLQAGLVELGERRMHGAARVEGDVLGSSAGAIWSAGGVCLYILTGEVPRFGWVATDAHPAQDVRWVSDNKVVIVTELQATTYRLKSRTSSSLEFQQLSAFSLPGTHVFTSTISSPSLLCALRMSSSGSCRIVTAPLSASSSRPSKPRTTWRAPPPPEKRTQHPAKVTALLPVELQAIVMGYSNGALARGRFGSLEHPPALEIDGAPLEKLFYFRNEPESTTPPLIIGGDGAGAILVWEYPSLKFKRKWTRFTTCLARVVPLRGTHVGRLKGHALCIAEDGTAVILDPAALELVCVLPGSPAPLERIALAEDNLLLFYADGRARLWDVKTMEFWRAMARHKAEELVHQGEWLDVRVDSAPEVPDKIIRAMNRGDGEASSTILLDVRAVNETTSPPPQSFSFIRRQGGATTHDADALPPDHDNLQPAAVSPQHIKIVSSLLPALLSRGMNDDIDEFLSSRLDINVEEAIIGAFSDLGSIVLHSPRTSAEMWTISRKYTAARLLATLTLLRICLGFSDWEKDASAAIAFYVVALPDYIGPAFESPCLEFLARYWYDTSAELRQAARTLFESTASRMSDQETIAFVEKWQHELPSLQPDSDKQDPRAARALLLTGHLAVEKQSLLSVSTLTDIAKSINLYLHDPTSPHRTLAIELCSQGFQIWQHYFDAMEMLRSLFGLATNMRKDASSIAPAARLAVLQIASSSTPLFMATLSLDILKPRNLAHRKSTMGLIAFFIRKKPLVLYPNLTRLVEAVVKSLDPNNSTDRDAVQDAATEILGQVVKTFPTVDFHMPTQRLAVGTTEGAVVMFDLKTATRLYVLEGYHTRLTALSFSPDGRRLAGVSLEESQVNIWKVGSSFSSFFKPGAPPAGAAPFKTYPFNVGDEARMTIASTLDWVSFEWPTERSARLKIRDSTLTFAT</sequence>
<dbReference type="InterPro" id="IPR049916">
    <property type="entry name" value="WDR72-like"/>
</dbReference>
<gene>
    <name evidence="2" type="ORF">EXIGLDRAFT_718203</name>
</gene>
<dbReference type="InterPro" id="IPR011047">
    <property type="entry name" value="Quinoprotein_ADH-like_sf"/>
</dbReference>
<dbReference type="InParanoid" id="A0A165HVV3"/>
<dbReference type="InterPro" id="IPR001680">
    <property type="entry name" value="WD40_rpt"/>
</dbReference>
<dbReference type="InterPro" id="IPR015943">
    <property type="entry name" value="WD40/YVTN_repeat-like_dom_sf"/>
</dbReference>
<feature type="compositionally biased region" description="Polar residues" evidence="1">
    <location>
        <begin position="556"/>
        <end position="567"/>
    </location>
</feature>
<keyword evidence="3" id="KW-1185">Reference proteome</keyword>
<evidence type="ECO:0000256" key="1">
    <source>
        <dbReference type="SAM" id="MobiDB-lite"/>
    </source>
</evidence>